<dbReference type="PANTHER" id="PTHR32063:SF33">
    <property type="entry name" value="RND SUPERFAMILY EFFLUX PUMP PERMEASE COMPONENT"/>
    <property type="match status" value="1"/>
</dbReference>
<dbReference type="InterPro" id="IPR027463">
    <property type="entry name" value="AcrB_DN_DC_subdom"/>
</dbReference>
<dbReference type="RefSeq" id="WP_205459907.1">
    <property type="nucleotide sequence ID" value="NZ_JAFHKK010000033.1"/>
</dbReference>
<feature type="transmembrane region" description="Helical" evidence="1">
    <location>
        <begin position="426"/>
        <end position="446"/>
    </location>
</feature>
<dbReference type="EMBL" id="JAFHKK010000033">
    <property type="protein sequence ID" value="MBN2965346.1"/>
    <property type="molecule type" value="Genomic_DNA"/>
</dbReference>
<protein>
    <submittedName>
        <fullName evidence="2">Efflux RND transporter permease subunit</fullName>
    </submittedName>
</protein>
<feature type="transmembrane region" description="Helical" evidence="1">
    <location>
        <begin position="921"/>
        <end position="945"/>
    </location>
</feature>
<evidence type="ECO:0000313" key="2">
    <source>
        <dbReference type="EMBL" id="MBN2965346.1"/>
    </source>
</evidence>
<keyword evidence="1" id="KW-0812">Transmembrane</keyword>
<dbReference type="SUPFAM" id="SSF82714">
    <property type="entry name" value="Multidrug efflux transporter AcrB TolC docking domain, DN and DC subdomains"/>
    <property type="match status" value="1"/>
</dbReference>
<feature type="transmembrane region" description="Helical" evidence="1">
    <location>
        <begin position="965"/>
        <end position="982"/>
    </location>
</feature>
<feature type="transmembrane region" description="Helical" evidence="1">
    <location>
        <begin position="384"/>
        <end position="405"/>
    </location>
</feature>
<dbReference type="Gene3D" id="1.20.1640.10">
    <property type="entry name" value="Multidrug efflux transporter AcrB transmembrane domain"/>
    <property type="match status" value="2"/>
</dbReference>
<feature type="transmembrane region" description="Helical" evidence="1">
    <location>
        <begin position="895"/>
        <end position="915"/>
    </location>
</feature>
<dbReference type="Proteomes" id="UP000703590">
    <property type="component" value="Unassembled WGS sequence"/>
</dbReference>
<dbReference type="Gene3D" id="3.30.70.1430">
    <property type="entry name" value="Multidrug efflux transporter AcrB pore domain"/>
    <property type="match status" value="2"/>
</dbReference>
<feature type="transmembrane region" description="Helical" evidence="1">
    <location>
        <begin position="355"/>
        <end position="372"/>
    </location>
</feature>
<dbReference type="PRINTS" id="PR00702">
    <property type="entry name" value="ACRIFLAVINRP"/>
</dbReference>
<evidence type="ECO:0000256" key="1">
    <source>
        <dbReference type="SAM" id="Phobius"/>
    </source>
</evidence>
<feature type="transmembrane region" description="Helical" evidence="1">
    <location>
        <begin position="330"/>
        <end position="348"/>
    </location>
</feature>
<dbReference type="Gene3D" id="3.30.70.1320">
    <property type="entry name" value="Multidrug efflux transporter AcrB pore domain like"/>
    <property type="match status" value="1"/>
</dbReference>
<name>A0ABS2WUM1_9BACT</name>
<accession>A0ABS2WUM1</accession>
<feature type="transmembrane region" description="Helical" evidence="1">
    <location>
        <begin position="14"/>
        <end position="33"/>
    </location>
</feature>
<dbReference type="SUPFAM" id="SSF82693">
    <property type="entry name" value="Multidrug efflux transporter AcrB pore domain, PN1, PN2, PC1 and PC2 subdomains"/>
    <property type="match status" value="2"/>
</dbReference>
<organism evidence="2 3">
    <name type="scientific">Sulfurospirillum tamanense</name>
    <dbReference type="NCBI Taxonomy" id="2813362"/>
    <lineage>
        <taxon>Bacteria</taxon>
        <taxon>Pseudomonadati</taxon>
        <taxon>Campylobacterota</taxon>
        <taxon>Epsilonproteobacteria</taxon>
        <taxon>Campylobacterales</taxon>
        <taxon>Sulfurospirillaceae</taxon>
        <taxon>Sulfurospirillum</taxon>
    </lineage>
</organism>
<dbReference type="InterPro" id="IPR001036">
    <property type="entry name" value="Acrflvin-R"/>
</dbReference>
<feature type="transmembrane region" description="Helical" evidence="1">
    <location>
        <begin position="458"/>
        <end position="479"/>
    </location>
</feature>
<feature type="transmembrane region" description="Helical" evidence="1">
    <location>
        <begin position="869"/>
        <end position="888"/>
    </location>
</feature>
<proteinExistence type="predicted"/>
<dbReference type="Pfam" id="PF00873">
    <property type="entry name" value="ACR_tran"/>
    <property type="match status" value="1"/>
</dbReference>
<dbReference type="Gene3D" id="3.30.70.1440">
    <property type="entry name" value="Multidrug efflux transporter AcrB pore domain"/>
    <property type="match status" value="1"/>
</dbReference>
<dbReference type="SUPFAM" id="SSF82866">
    <property type="entry name" value="Multidrug efflux transporter AcrB transmembrane domain"/>
    <property type="match status" value="2"/>
</dbReference>
<keyword evidence="3" id="KW-1185">Reference proteome</keyword>
<reference evidence="2" key="2">
    <citation type="submission" date="2021-02" db="EMBL/GenBank/DDBJ databases">
        <authorList>
            <person name="Merkel A.Y."/>
        </authorList>
    </citation>
    <scope>NUCLEOTIDE SEQUENCE</scope>
    <source>
        <strain evidence="2">T05b</strain>
    </source>
</reference>
<dbReference type="Gene3D" id="3.30.2090.10">
    <property type="entry name" value="Multidrug efflux transporter AcrB TolC docking domain, DN and DC subdomains"/>
    <property type="match status" value="2"/>
</dbReference>
<feature type="transmembrane region" description="Helical" evidence="1">
    <location>
        <begin position="516"/>
        <end position="533"/>
    </location>
</feature>
<feature type="transmembrane region" description="Helical" evidence="1">
    <location>
        <begin position="994"/>
        <end position="1019"/>
    </location>
</feature>
<dbReference type="PANTHER" id="PTHR32063">
    <property type="match status" value="1"/>
</dbReference>
<sequence length="1023" mass="113276">MNRVIEFFIGRPRLNYLLFFFLVLSGIVTYLTMPKEIFPPLALDKISITGAYSGASPNALDKMAVSRIEDEISNVSGLRSVESTIASGRFSMVIELEESADKNDVLQKVKDGIARVRPDLPADMDEPNATLFAFSIPLILVNISSDTLSIDALVEIAKAFKSNLSQIENLTNLQIYGEGERVIEIILDTRKLEAYGLSSASVATAIGRISSIFPIGKLEETGGKHAFISTYNGKEPQELLRTLLRIEGKTLHLGEVATVEKHYTQTDTLSSFEGRRSLSVNVAKTEEGNAMALAGAVKERVKELAKRYPEVTVGTFSDTSVYIENRLNTVVSNIFFGLILVGFVMRLLVNHRISLVVIIGVPTSFIIALLFMDMGGYSINMMTLLGALIAIGVIVDDAIIVAENIQRHIEEGMEPKEAAIVGTKEVVTPVLAASFTTIFAFLPMLIMSGEMGQFIKLIPIAISVLILASLLESFIFLPIHACHLLRPKDKQVDWSRAMTFYTNLVRKLITWRKSTLFTFWVLVPVLIVGGFALSKFKIFPDFDGDQMNISAKLPVQTTLEEAHAIAQALESKVLTLKEKYFIENVTVISGFRMNARGEGEEGNNLFHIFVDLKRAKPDNIVAKYITPVLSFDFKSMKYERTFKSYDIETQLREELTAFMAQYETINFEVKGPNAGVVSMPIELFVYAANDEEAQKAITRIKEALKKIKGTNTIGDDAALGTPEIKLKTTPYGERLGVDEGTLARVLGEYFLESSRAKGFDEQGFLDIILKEKNHNSLEHLYDFKLSLDSGKYVALRDVVEFVEVENYEKMFKKDGKKRWMVFSDVDSPVTPTEVLKALNPTLEAIRAEGLVEIGFGGEKEQNDQLAREMGIASAIALFLIFVTLLVMFDSYRLAFIILSVVPFSLFGVVAGHTLMGMDFSMPSMIGALGLAGVVINDGIIMLDFIRKTTTLEALLARAKLRLRPIILTSITTLVGLSTLIFFPSGQAVILQPLAVSLGFGLLWGTFLNLVYLPTLYAFVSKVK</sequence>
<reference evidence="2" key="1">
    <citation type="submission" date="2021-02" db="EMBL/GenBank/DDBJ databases">
        <title>Sulfurospirillum tamanensis sp. nov.</title>
        <authorList>
            <person name="Frolova A."/>
            <person name="Merkel A."/>
            <person name="Slobodkin A."/>
        </authorList>
    </citation>
    <scope>NUCLEOTIDE SEQUENCE</scope>
    <source>
        <strain evidence="2">T05b</strain>
    </source>
</reference>
<gene>
    <name evidence="2" type="ORF">JWV37_11190</name>
</gene>
<evidence type="ECO:0000313" key="3">
    <source>
        <dbReference type="Proteomes" id="UP000703590"/>
    </source>
</evidence>
<comment type="caution">
    <text evidence="2">The sequence shown here is derived from an EMBL/GenBank/DDBJ whole genome shotgun (WGS) entry which is preliminary data.</text>
</comment>
<keyword evidence="1" id="KW-0472">Membrane</keyword>
<keyword evidence="1" id="KW-1133">Transmembrane helix</keyword>